<dbReference type="Proteomes" id="UP001153332">
    <property type="component" value="Unassembled WGS sequence"/>
</dbReference>
<evidence type="ECO:0000313" key="2">
    <source>
        <dbReference type="Proteomes" id="UP001153332"/>
    </source>
</evidence>
<reference evidence="1" key="1">
    <citation type="submission" date="2022-12" db="EMBL/GenBank/DDBJ databases">
        <title>Genome Sequence of Lasiodiplodia mahajangana.</title>
        <authorList>
            <person name="Buettner E."/>
        </authorList>
    </citation>
    <scope>NUCLEOTIDE SEQUENCE</scope>
    <source>
        <strain evidence="1">VT137</strain>
    </source>
</reference>
<dbReference type="EMBL" id="JAPUUL010000910">
    <property type="protein sequence ID" value="KAJ8128942.1"/>
    <property type="molecule type" value="Genomic_DNA"/>
</dbReference>
<evidence type="ECO:0000313" key="1">
    <source>
        <dbReference type="EMBL" id="KAJ8128942.1"/>
    </source>
</evidence>
<protein>
    <submittedName>
        <fullName evidence="1">Uncharacterized protein</fullName>
    </submittedName>
</protein>
<comment type="caution">
    <text evidence="1">The sequence shown here is derived from an EMBL/GenBank/DDBJ whole genome shotgun (WGS) entry which is preliminary data.</text>
</comment>
<accession>A0ACC2JNM5</accession>
<gene>
    <name evidence="1" type="ORF">O1611_g4691</name>
</gene>
<keyword evidence="2" id="KW-1185">Reference proteome</keyword>
<organism evidence="1 2">
    <name type="scientific">Lasiodiplodia mahajangana</name>
    <dbReference type="NCBI Taxonomy" id="1108764"/>
    <lineage>
        <taxon>Eukaryota</taxon>
        <taxon>Fungi</taxon>
        <taxon>Dikarya</taxon>
        <taxon>Ascomycota</taxon>
        <taxon>Pezizomycotina</taxon>
        <taxon>Dothideomycetes</taxon>
        <taxon>Dothideomycetes incertae sedis</taxon>
        <taxon>Botryosphaeriales</taxon>
        <taxon>Botryosphaeriaceae</taxon>
        <taxon>Lasiodiplodia</taxon>
    </lineage>
</organism>
<sequence length="86" mass="9667">MTMQGPSEFVIVGSFKDWEGWKDAHKIEVPTLLLNGRYDEATDQCVQPWFTHIPKGSGLQVGQSSDDNPEPQQPERPTGQDKQGIR</sequence>
<proteinExistence type="predicted"/>
<name>A0ACC2JNM5_9PEZI</name>